<protein>
    <submittedName>
        <fullName evidence="1">Uncharacterized protein</fullName>
    </submittedName>
</protein>
<accession>A0A0B1SCN0</accession>
<name>A0A0B1SCN0_OESDE</name>
<dbReference type="Proteomes" id="UP000053660">
    <property type="component" value="Unassembled WGS sequence"/>
</dbReference>
<evidence type="ECO:0000313" key="2">
    <source>
        <dbReference type="Proteomes" id="UP000053660"/>
    </source>
</evidence>
<organism evidence="1 2">
    <name type="scientific">Oesophagostomum dentatum</name>
    <name type="common">Nodular worm</name>
    <dbReference type="NCBI Taxonomy" id="61180"/>
    <lineage>
        <taxon>Eukaryota</taxon>
        <taxon>Metazoa</taxon>
        <taxon>Ecdysozoa</taxon>
        <taxon>Nematoda</taxon>
        <taxon>Chromadorea</taxon>
        <taxon>Rhabditida</taxon>
        <taxon>Rhabditina</taxon>
        <taxon>Rhabditomorpha</taxon>
        <taxon>Strongyloidea</taxon>
        <taxon>Strongylidae</taxon>
        <taxon>Oesophagostomum</taxon>
    </lineage>
</organism>
<proteinExistence type="predicted"/>
<keyword evidence="2" id="KW-1185">Reference proteome</keyword>
<sequence length="52" mass="6117">MTTALLAHARIRKMTQLHRVYFDGQNELFRRSVTFRQMMRLIHFLAASAAIP</sequence>
<dbReference type="EMBL" id="KN577912">
    <property type="protein sequence ID" value="KHJ82654.1"/>
    <property type="molecule type" value="Genomic_DNA"/>
</dbReference>
<dbReference type="AlphaFoldDB" id="A0A0B1SCN0"/>
<gene>
    <name evidence="1" type="ORF">OESDEN_17652</name>
</gene>
<evidence type="ECO:0000313" key="1">
    <source>
        <dbReference type="EMBL" id="KHJ82654.1"/>
    </source>
</evidence>
<reference evidence="1 2" key="1">
    <citation type="submission" date="2014-03" db="EMBL/GenBank/DDBJ databases">
        <title>Draft genome of the hookworm Oesophagostomum dentatum.</title>
        <authorList>
            <person name="Mitreva M."/>
        </authorList>
    </citation>
    <scope>NUCLEOTIDE SEQUENCE [LARGE SCALE GENOMIC DNA]</scope>
    <source>
        <strain evidence="1 2">OD-Hann</strain>
    </source>
</reference>